<evidence type="ECO:0000313" key="2">
    <source>
        <dbReference type="EMBL" id="RZC11839.1"/>
    </source>
</evidence>
<dbReference type="PANTHER" id="PTHR43039">
    <property type="entry name" value="ESTERASE-RELATED"/>
    <property type="match status" value="1"/>
</dbReference>
<dbReference type="Gene3D" id="3.40.50.1820">
    <property type="entry name" value="alpha/beta hydrolase"/>
    <property type="match status" value="2"/>
</dbReference>
<evidence type="ECO:0000313" key="3">
    <source>
        <dbReference type="Proteomes" id="UP000289340"/>
    </source>
</evidence>
<dbReference type="AlphaFoldDB" id="A0A445KLS4"/>
<organism evidence="2 3">
    <name type="scientific">Glycine soja</name>
    <name type="common">Wild soybean</name>
    <dbReference type="NCBI Taxonomy" id="3848"/>
    <lineage>
        <taxon>Eukaryota</taxon>
        <taxon>Viridiplantae</taxon>
        <taxon>Streptophyta</taxon>
        <taxon>Embryophyta</taxon>
        <taxon>Tracheophyta</taxon>
        <taxon>Spermatophyta</taxon>
        <taxon>Magnoliopsida</taxon>
        <taxon>eudicotyledons</taxon>
        <taxon>Gunneridae</taxon>
        <taxon>Pentapetalae</taxon>
        <taxon>rosids</taxon>
        <taxon>fabids</taxon>
        <taxon>Fabales</taxon>
        <taxon>Fabaceae</taxon>
        <taxon>Papilionoideae</taxon>
        <taxon>50 kb inversion clade</taxon>
        <taxon>NPAAA clade</taxon>
        <taxon>indigoferoid/millettioid clade</taxon>
        <taxon>Phaseoleae</taxon>
        <taxon>Glycine</taxon>
        <taxon>Glycine subgen. Soja</taxon>
    </lineage>
</organism>
<sequence length="250" mass="28041">MLGSMYESFDQCLFRSIESTHIFHLTFCFFTRTMLVSQSVLLMGTQEDKKKIMGIVEEAHNMTIVGKGNEIVILTHGFGTDQSVWKHLVPHLVDDYRVVLYDNIGAGTTNPDYFDNIGAGTYSPSCKSFRCNLASSLVTLSPLWWASSLPSLTLISSPNSSSSLLLKARRSDPTLRRNPIELQNMVFGVRSAGDRRDMDSVAVQEFSRTLFNMRPDIALSLAQTIFQLDMRPILSHLTVPCHIIQNTKCV</sequence>
<gene>
    <name evidence="2" type="ORF">D0Y65_011876</name>
</gene>
<protein>
    <submittedName>
        <fullName evidence="2">Putative esterase KAI2</fullName>
    </submittedName>
</protein>
<comment type="caution">
    <text evidence="2">The sequence shown here is derived from an EMBL/GenBank/DDBJ whole genome shotgun (WGS) entry which is preliminary data.</text>
</comment>
<comment type="similarity">
    <text evidence="1">Belongs to the AB hydrolase superfamily.</text>
</comment>
<dbReference type="SUPFAM" id="SSF53474">
    <property type="entry name" value="alpha/beta-Hydrolases"/>
    <property type="match status" value="1"/>
</dbReference>
<dbReference type="Proteomes" id="UP000289340">
    <property type="component" value="Chromosome 5"/>
</dbReference>
<proteinExistence type="inferred from homology"/>
<evidence type="ECO:0000256" key="1">
    <source>
        <dbReference type="ARBA" id="ARBA00008645"/>
    </source>
</evidence>
<dbReference type="EMBL" id="QZWG01000005">
    <property type="protein sequence ID" value="RZC11839.1"/>
    <property type="molecule type" value="Genomic_DNA"/>
</dbReference>
<dbReference type="InterPro" id="IPR029058">
    <property type="entry name" value="AB_hydrolase_fold"/>
</dbReference>
<accession>A0A445KLS4</accession>
<keyword evidence="3" id="KW-1185">Reference proteome</keyword>
<reference evidence="2 3" key="1">
    <citation type="submission" date="2018-09" db="EMBL/GenBank/DDBJ databases">
        <title>A high-quality reference genome of wild soybean provides a powerful tool to mine soybean genomes.</title>
        <authorList>
            <person name="Xie M."/>
            <person name="Chung C.Y.L."/>
            <person name="Li M.-W."/>
            <person name="Wong F.-L."/>
            <person name="Chan T.-F."/>
            <person name="Lam H.-M."/>
        </authorList>
    </citation>
    <scope>NUCLEOTIDE SEQUENCE [LARGE SCALE GENOMIC DNA]</scope>
    <source>
        <strain evidence="3">cv. W05</strain>
        <tissue evidence="2">Hypocotyl of etiolated seedlings</tissue>
    </source>
</reference>
<name>A0A445KLS4_GLYSO</name>